<evidence type="ECO:0000256" key="2">
    <source>
        <dbReference type="ARBA" id="ARBA00022649"/>
    </source>
</evidence>
<protein>
    <submittedName>
        <fullName evidence="3">Plasmid stabilization protein</fullName>
    </submittedName>
</protein>
<evidence type="ECO:0000313" key="4">
    <source>
        <dbReference type="Proteomes" id="UP000095401"/>
    </source>
</evidence>
<dbReference type="InterPro" id="IPR051803">
    <property type="entry name" value="TA_system_RelE-like_toxin"/>
</dbReference>
<dbReference type="InterPro" id="IPR007712">
    <property type="entry name" value="RelE/ParE_toxin"/>
</dbReference>
<keyword evidence="2" id="KW-1277">Toxin-antitoxin system</keyword>
<dbReference type="RefSeq" id="WP_070078244.1">
    <property type="nucleotide sequence ID" value="NZ_CP017415.1"/>
</dbReference>
<organism evidence="3 4">
    <name type="scientific">Acidihalobacter yilgarnensis</name>
    <dbReference type="NCBI Taxonomy" id="2819280"/>
    <lineage>
        <taxon>Bacteria</taxon>
        <taxon>Pseudomonadati</taxon>
        <taxon>Pseudomonadota</taxon>
        <taxon>Gammaproteobacteria</taxon>
        <taxon>Chromatiales</taxon>
        <taxon>Ectothiorhodospiraceae</taxon>
        <taxon>Acidihalobacter</taxon>
    </lineage>
</organism>
<evidence type="ECO:0000256" key="1">
    <source>
        <dbReference type="ARBA" id="ARBA00006226"/>
    </source>
</evidence>
<evidence type="ECO:0000313" key="3">
    <source>
        <dbReference type="EMBL" id="AOU97868.1"/>
    </source>
</evidence>
<dbReference type="PANTHER" id="PTHR33755:SF6">
    <property type="entry name" value="PLASMID STABILIZATION SYSTEM PROTEIN"/>
    <property type="match status" value="1"/>
</dbReference>
<gene>
    <name evidence="3" type="ORF">BI364_07730</name>
</gene>
<dbReference type="KEGG" id="aprs:BI364_07730"/>
<dbReference type="Pfam" id="PF05016">
    <property type="entry name" value="ParE_toxin"/>
    <property type="match status" value="1"/>
</dbReference>
<dbReference type="Gene3D" id="3.30.2310.20">
    <property type="entry name" value="RelE-like"/>
    <property type="match status" value="1"/>
</dbReference>
<dbReference type="AlphaFoldDB" id="A0A1D8IN17"/>
<comment type="similarity">
    <text evidence="1">Belongs to the RelE toxin family.</text>
</comment>
<accession>A0A1D8IN17</accession>
<sequence>MKGAPAKFEVLLTEGAEQDLEAIHDYISEFDCVANANHVLDELMDVVESLSKFPERGSFPKELVGLGIKEYRQTSFKPYRAIYRVTGSQVIIYLIADGRRDMQSGLARRLLGA</sequence>
<dbReference type="Proteomes" id="UP000095401">
    <property type="component" value="Chromosome"/>
</dbReference>
<reference evidence="4" key="1">
    <citation type="submission" date="2016-09" db="EMBL/GenBank/DDBJ databases">
        <title>Acidihalobacter prosperus F5.</title>
        <authorList>
            <person name="Khaleque H.N."/>
            <person name="Ramsay J.P."/>
            <person name="Kaksonen A.H."/>
            <person name="Boxall N.J."/>
            <person name="Watkin E.L.J."/>
        </authorList>
    </citation>
    <scope>NUCLEOTIDE SEQUENCE [LARGE SCALE GENOMIC DNA]</scope>
    <source>
        <strain evidence="4">F5</strain>
    </source>
</reference>
<proteinExistence type="inferred from homology"/>
<keyword evidence="4" id="KW-1185">Reference proteome</keyword>
<dbReference type="SUPFAM" id="SSF143011">
    <property type="entry name" value="RelE-like"/>
    <property type="match status" value="1"/>
</dbReference>
<name>A0A1D8IN17_9GAMM</name>
<dbReference type="InterPro" id="IPR035093">
    <property type="entry name" value="RelE/ParE_toxin_dom_sf"/>
</dbReference>
<dbReference type="PANTHER" id="PTHR33755">
    <property type="entry name" value="TOXIN PARE1-RELATED"/>
    <property type="match status" value="1"/>
</dbReference>
<dbReference type="EMBL" id="CP017415">
    <property type="protein sequence ID" value="AOU97868.1"/>
    <property type="molecule type" value="Genomic_DNA"/>
</dbReference>